<proteinExistence type="predicted"/>
<evidence type="ECO:0000256" key="1">
    <source>
        <dbReference type="SAM" id="MobiDB-lite"/>
    </source>
</evidence>
<evidence type="ECO:0000313" key="3">
    <source>
        <dbReference type="Proteomes" id="UP001066276"/>
    </source>
</evidence>
<gene>
    <name evidence="2" type="ORF">NDU88_007050</name>
</gene>
<dbReference type="AlphaFoldDB" id="A0AAV7PT05"/>
<dbReference type="EMBL" id="JANPWB010000011">
    <property type="protein sequence ID" value="KAJ1128675.1"/>
    <property type="molecule type" value="Genomic_DNA"/>
</dbReference>
<evidence type="ECO:0000313" key="2">
    <source>
        <dbReference type="EMBL" id="KAJ1128675.1"/>
    </source>
</evidence>
<sequence length="173" mass="18594">MEHYTTPVPLPQGLPRSDEKGDNMRVPVNPEEPSRAELLAAIQGSRVALEGKIETVAVEVNLLLADLRKVSDKVTVAEGSIVKLQMEVGALRKQMVKANSTVGQLEAWLEDAEGRSVVGTWVDLMGKVRDIMVSPRAVISPSAVIAIFPSARVIVSLPGLGKVPKRRPSAPES</sequence>
<dbReference type="Gene3D" id="1.20.5.340">
    <property type="match status" value="1"/>
</dbReference>
<protein>
    <submittedName>
        <fullName evidence="2">Uncharacterized protein</fullName>
    </submittedName>
</protein>
<organism evidence="2 3">
    <name type="scientific">Pleurodeles waltl</name>
    <name type="common">Iberian ribbed newt</name>
    <dbReference type="NCBI Taxonomy" id="8319"/>
    <lineage>
        <taxon>Eukaryota</taxon>
        <taxon>Metazoa</taxon>
        <taxon>Chordata</taxon>
        <taxon>Craniata</taxon>
        <taxon>Vertebrata</taxon>
        <taxon>Euteleostomi</taxon>
        <taxon>Amphibia</taxon>
        <taxon>Batrachia</taxon>
        <taxon>Caudata</taxon>
        <taxon>Salamandroidea</taxon>
        <taxon>Salamandridae</taxon>
        <taxon>Pleurodelinae</taxon>
        <taxon>Pleurodeles</taxon>
    </lineage>
</organism>
<dbReference type="Proteomes" id="UP001066276">
    <property type="component" value="Chromosome 7"/>
</dbReference>
<name>A0AAV7PT05_PLEWA</name>
<feature type="region of interest" description="Disordered" evidence="1">
    <location>
        <begin position="1"/>
        <end position="31"/>
    </location>
</feature>
<accession>A0AAV7PT05</accession>
<comment type="caution">
    <text evidence="2">The sequence shown here is derived from an EMBL/GenBank/DDBJ whole genome shotgun (WGS) entry which is preliminary data.</text>
</comment>
<reference evidence="2" key="1">
    <citation type="journal article" date="2022" name="bioRxiv">
        <title>Sequencing and chromosome-scale assembly of the giantPleurodeles waltlgenome.</title>
        <authorList>
            <person name="Brown T."/>
            <person name="Elewa A."/>
            <person name="Iarovenko S."/>
            <person name="Subramanian E."/>
            <person name="Araus A.J."/>
            <person name="Petzold A."/>
            <person name="Susuki M."/>
            <person name="Suzuki K.-i.T."/>
            <person name="Hayashi T."/>
            <person name="Toyoda A."/>
            <person name="Oliveira C."/>
            <person name="Osipova E."/>
            <person name="Leigh N.D."/>
            <person name="Simon A."/>
            <person name="Yun M.H."/>
        </authorList>
    </citation>
    <scope>NUCLEOTIDE SEQUENCE</scope>
    <source>
        <strain evidence="2">20211129_DDA</strain>
        <tissue evidence="2">Liver</tissue>
    </source>
</reference>
<keyword evidence="3" id="KW-1185">Reference proteome</keyword>